<dbReference type="InterPro" id="IPR002938">
    <property type="entry name" value="FAD-bd"/>
</dbReference>
<dbReference type="PANTHER" id="PTHR46865:SF8">
    <property type="entry name" value="POSSIBLE OXIDOREDUCTASE"/>
    <property type="match status" value="1"/>
</dbReference>
<dbReference type="Pfam" id="PF01494">
    <property type="entry name" value="FAD_binding_3"/>
    <property type="match status" value="1"/>
</dbReference>
<dbReference type="Gene3D" id="3.50.50.60">
    <property type="entry name" value="FAD/NAD(P)-binding domain"/>
    <property type="match status" value="1"/>
</dbReference>
<dbReference type="AlphaFoldDB" id="A0A1X3GXQ4"/>
<dbReference type="OrthoDB" id="4230779at2"/>
<comment type="caution">
    <text evidence="2">The sequence shown here is derived from an EMBL/GenBank/DDBJ whole genome shotgun (WGS) entry which is preliminary data.</text>
</comment>
<reference evidence="2 3" key="1">
    <citation type="submission" date="2017-03" db="EMBL/GenBank/DDBJ databases">
        <title>Whole genome sequences of fourteen strains of Bradyrhizobium canariense and one strain of Bradyrhizobium japonicum isolated from Lupinus (Papilionoideae: Genisteae) species in Algeria.</title>
        <authorList>
            <person name="Crovadore J."/>
            <person name="Chekireb D."/>
            <person name="Brachmann A."/>
            <person name="Chablais R."/>
            <person name="Cochard B."/>
            <person name="Lefort F."/>
        </authorList>
    </citation>
    <scope>NUCLEOTIDE SEQUENCE [LARGE SCALE GENOMIC DNA]</scope>
    <source>
        <strain evidence="2 3">UBMA195</strain>
    </source>
</reference>
<dbReference type="RefSeq" id="WP_085361819.1">
    <property type="nucleotide sequence ID" value="NZ_NAFD01000192.1"/>
</dbReference>
<dbReference type="PANTHER" id="PTHR46865">
    <property type="entry name" value="OXIDOREDUCTASE-RELATED"/>
    <property type="match status" value="1"/>
</dbReference>
<evidence type="ECO:0000313" key="3">
    <source>
        <dbReference type="Proteomes" id="UP000193553"/>
    </source>
</evidence>
<dbReference type="EMBL" id="NAFI01000187">
    <property type="protein sequence ID" value="OSJ03226.1"/>
    <property type="molecule type" value="Genomic_DNA"/>
</dbReference>
<gene>
    <name evidence="2" type="ORF">BSZ18_32340</name>
</gene>
<dbReference type="NCBIfam" id="NF005761">
    <property type="entry name" value="PRK07588.1"/>
    <property type="match status" value="1"/>
</dbReference>
<feature type="domain" description="FAD-binding" evidence="1">
    <location>
        <begin position="3"/>
        <end position="318"/>
    </location>
</feature>
<dbReference type="GO" id="GO:0071949">
    <property type="term" value="F:FAD binding"/>
    <property type="evidence" value="ECO:0007669"/>
    <property type="project" value="InterPro"/>
</dbReference>
<dbReference type="SUPFAM" id="SSF51905">
    <property type="entry name" value="FAD/NAD(P)-binding domain"/>
    <property type="match status" value="1"/>
</dbReference>
<sequence length="397" mass="43699">MNSVLISGVGIAGPTLAYWLKAAGFQSTLLERASALRSGGYVIDFWGLGYTIAERMGLIPVINRDGYHAQEFRVVDKAGHRLAGFGTDVFAELTNGQYVTLQRSDLSRMLFERITGCVETIFGDEIILVEEKPDCVEVQLKHGGRRRFGLLIGADGLHSAVRNLVFGPQAQFERRLGYIVAAFEAHGYRPRDEDVYLIYGQPGRMVGRFTLRDDRTLFLLVFAAHHSVLPETPASQKALLREIYGGDGWECDQMLAELERAGELYFDTVSQIRMPNWSRGRVALVGDAAFCVSLLAGQGSALAMISAYVLAGELAVAGGGYLEAFAGYEARLKSYIGRKQQGAERFAVALAPRTHVGMLFRNVVVRSFSIPGLARLAIGRDIADELELPDYRWAGNH</sequence>
<dbReference type="InterPro" id="IPR036188">
    <property type="entry name" value="FAD/NAD-bd_sf"/>
</dbReference>
<name>A0A1X3GXQ4_9BRAD</name>
<evidence type="ECO:0000313" key="2">
    <source>
        <dbReference type="EMBL" id="OSJ03226.1"/>
    </source>
</evidence>
<protein>
    <recommendedName>
        <fullName evidence="1">FAD-binding domain-containing protein</fullName>
    </recommendedName>
</protein>
<dbReference type="Gene3D" id="3.30.9.10">
    <property type="entry name" value="D-Amino Acid Oxidase, subunit A, domain 2"/>
    <property type="match status" value="1"/>
</dbReference>
<evidence type="ECO:0000259" key="1">
    <source>
        <dbReference type="Pfam" id="PF01494"/>
    </source>
</evidence>
<dbReference type="Proteomes" id="UP000193553">
    <property type="component" value="Unassembled WGS sequence"/>
</dbReference>
<accession>A0A1X3GXQ4</accession>
<dbReference type="InterPro" id="IPR051704">
    <property type="entry name" value="FAD_aromatic-hydroxylase"/>
</dbReference>
<proteinExistence type="predicted"/>
<dbReference type="PRINTS" id="PR00420">
    <property type="entry name" value="RNGMNOXGNASE"/>
</dbReference>
<organism evidence="2 3">
    <name type="scientific">Bradyrhizobium canariense</name>
    <dbReference type="NCBI Taxonomy" id="255045"/>
    <lineage>
        <taxon>Bacteria</taxon>
        <taxon>Pseudomonadati</taxon>
        <taxon>Pseudomonadota</taxon>
        <taxon>Alphaproteobacteria</taxon>
        <taxon>Hyphomicrobiales</taxon>
        <taxon>Nitrobacteraceae</taxon>
        <taxon>Bradyrhizobium</taxon>
    </lineage>
</organism>